<evidence type="ECO:0000313" key="3">
    <source>
        <dbReference type="Proteomes" id="UP000654123"/>
    </source>
</evidence>
<dbReference type="Proteomes" id="UP000654123">
    <property type="component" value="Unassembled WGS sequence"/>
</dbReference>
<dbReference type="EMBL" id="BMSV01000016">
    <property type="protein sequence ID" value="GGQ31230.1"/>
    <property type="molecule type" value="Genomic_DNA"/>
</dbReference>
<protein>
    <recommendedName>
        <fullName evidence="4">DUF4190 domain-containing protein</fullName>
    </recommendedName>
</protein>
<keyword evidence="3" id="KW-1185">Reference proteome</keyword>
<dbReference type="InterPro" id="IPR055338">
    <property type="entry name" value="YqfX-like"/>
</dbReference>
<dbReference type="PANTHER" id="PTHR40040">
    <property type="entry name" value="SMALL HYDROPHOBIC PROTEIN-RELATED"/>
    <property type="match status" value="1"/>
</dbReference>
<keyword evidence="1" id="KW-0472">Membrane</keyword>
<keyword evidence="1" id="KW-1133">Transmembrane helix</keyword>
<evidence type="ECO:0008006" key="4">
    <source>
        <dbReference type="Google" id="ProtNLM"/>
    </source>
</evidence>
<proteinExistence type="predicted"/>
<reference evidence="2" key="1">
    <citation type="journal article" date="2014" name="Int. J. Syst. Evol. Microbiol.">
        <title>Complete genome sequence of Corynebacterium casei LMG S-19264T (=DSM 44701T), isolated from a smear-ripened cheese.</title>
        <authorList>
            <consortium name="US DOE Joint Genome Institute (JGI-PGF)"/>
            <person name="Walter F."/>
            <person name="Albersmeier A."/>
            <person name="Kalinowski J."/>
            <person name="Ruckert C."/>
        </authorList>
    </citation>
    <scope>NUCLEOTIDE SEQUENCE</scope>
    <source>
        <strain evidence="2">JCM 4335</strain>
    </source>
</reference>
<feature type="transmembrane region" description="Helical" evidence="1">
    <location>
        <begin position="20"/>
        <end position="45"/>
    </location>
</feature>
<dbReference type="PANTHER" id="PTHR40040:SF1">
    <property type="entry name" value="MEMBRANE PROTEIN"/>
    <property type="match status" value="1"/>
</dbReference>
<keyword evidence="1" id="KW-0812">Transmembrane</keyword>
<dbReference type="AlphaFoldDB" id="A0A918B5I1"/>
<comment type="caution">
    <text evidence="2">The sequence shown here is derived from an EMBL/GenBank/DDBJ whole genome shotgun (WGS) entry which is preliminary data.</text>
</comment>
<evidence type="ECO:0000256" key="1">
    <source>
        <dbReference type="SAM" id="Phobius"/>
    </source>
</evidence>
<sequence length="84" mass="8649">MGPAAPARRDADGMAVASFVLGLVGLLFLNILLGPMAICLALLALRRGTGRRRRARLGLALGIADLAVLAVLVTVNGTVSWNLG</sequence>
<feature type="transmembrane region" description="Helical" evidence="1">
    <location>
        <begin position="57"/>
        <end position="79"/>
    </location>
</feature>
<reference evidence="2" key="2">
    <citation type="submission" date="2020-09" db="EMBL/GenBank/DDBJ databases">
        <authorList>
            <person name="Sun Q."/>
            <person name="Ohkuma M."/>
        </authorList>
    </citation>
    <scope>NUCLEOTIDE SEQUENCE</scope>
    <source>
        <strain evidence="2">JCM 4335</strain>
    </source>
</reference>
<evidence type="ECO:0000313" key="2">
    <source>
        <dbReference type="EMBL" id="GGQ31230.1"/>
    </source>
</evidence>
<accession>A0A918B5I1</accession>
<gene>
    <name evidence="2" type="ORF">GCM10010249_57420</name>
</gene>
<organism evidence="2 3">
    <name type="scientific">Streptomyces roseolilacinus</name>
    <dbReference type="NCBI Taxonomy" id="66904"/>
    <lineage>
        <taxon>Bacteria</taxon>
        <taxon>Bacillati</taxon>
        <taxon>Actinomycetota</taxon>
        <taxon>Actinomycetes</taxon>
        <taxon>Kitasatosporales</taxon>
        <taxon>Streptomycetaceae</taxon>
        <taxon>Streptomyces</taxon>
    </lineage>
</organism>
<name>A0A918B5I1_9ACTN</name>